<dbReference type="Proteomes" id="UP000182658">
    <property type="component" value="Unassembled WGS sequence"/>
</dbReference>
<dbReference type="InParanoid" id="A0A1J7JCD3"/>
<evidence type="ECO:0000313" key="3">
    <source>
        <dbReference type="Proteomes" id="UP000182658"/>
    </source>
</evidence>
<dbReference type="OrthoDB" id="10255522at2759"/>
<feature type="region of interest" description="Disordered" evidence="1">
    <location>
        <begin position="95"/>
        <end position="114"/>
    </location>
</feature>
<dbReference type="AlphaFoldDB" id="A0A1J7JCD3"/>
<keyword evidence="3" id="KW-1185">Reference proteome</keyword>
<evidence type="ECO:0000313" key="2">
    <source>
        <dbReference type="EMBL" id="OIW30977.1"/>
    </source>
</evidence>
<reference evidence="2 3" key="1">
    <citation type="submission" date="2016-10" db="EMBL/GenBank/DDBJ databases">
        <title>Draft genome sequence of Coniochaeta ligniaria NRRL30616, a lignocellulolytic fungus for bioabatement of inhibitors in plant biomass hydrolysates.</title>
        <authorList>
            <consortium name="DOE Joint Genome Institute"/>
            <person name="Jimenez D.J."/>
            <person name="Hector R.E."/>
            <person name="Riley R."/>
            <person name="Sun H."/>
            <person name="Grigoriev I.V."/>
            <person name="Van Elsas J.D."/>
            <person name="Nichols N.N."/>
        </authorList>
    </citation>
    <scope>NUCLEOTIDE SEQUENCE [LARGE SCALE GENOMIC DNA]</scope>
    <source>
        <strain evidence="2 3">NRRL 30616</strain>
    </source>
</reference>
<evidence type="ECO:0000256" key="1">
    <source>
        <dbReference type="SAM" id="MobiDB-lite"/>
    </source>
</evidence>
<proteinExistence type="predicted"/>
<accession>A0A1J7JCD3</accession>
<protein>
    <submittedName>
        <fullName evidence="2">Uncharacterized protein</fullName>
    </submittedName>
</protein>
<dbReference type="EMBL" id="KV875096">
    <property type="protein sequence ID" value="OIW30977.1"/>
    <property type="molecule type" value="Genomic_DNA"/>
</dbReference>
<organism evidence="2 3">
    <name type="scientific">Coniochaeta ligniaria NRRL 30616</name>
    <dbReference type="NCBI Taxonomy" id="1408157"/>
    <lineage>
        <taxon>Eukaryota</taxon>
        <taxon>Fungi</taxon>
        <taxon>Dikarya</taxon>
        <taxon>Ascomycota</taxon>
        <taxon>Pezizomycotina</taxon>
        <taxon>Sordariomycetes</taxon>
        <taxon>Sordariomycetidae</taxon>
        <taxon>Coniochaetales</taxon>
        <taxon>Coniochaetaceae</taxon>
        <taxon>Coniochaeta</taxon>
    </lineage>
</organism>
<name>A0A1J7JCD3_9PEZI</name>
<gene>
    <name evidence="2" type="ORF">CONLIGDRAFT_643013</name>
</gene>
<sequence>MSLKEDVDRAFNHAKYSRQSAADTLTTETGFTDSLRKRWIDEMDKVYADNYNMRAENTDLKADVDRIKSGSGRHRADIITLKAENDRLKAENQNLKGSRRCRPLGGQEWLRGGH</sequence>